<sequence length="270" mass="30252">MAGKYGWRPVVWPDSWIEIDLLTNKFIGSIVSLAHTWDNRFVPTFRLQYRSDGSDTWVDYTDYNGNTKTFSANSYPLQPTLHELKPEIEARYVRFYPITYLTSLVTRWEMFSCSNYIHPLVDHLPSSLSALCDNSATNCIKTTDTVNNQIRMQWNGLRASSNVTNIVLSGSSLICSHYFTKVGIEVDSMGCNAEYALCTIEGSGVNGTCHAACKLRDGQVGKPFNLLLMVTGDGAELCDVRMDLSLLPAGRSVIDNMNDWNTLFQEISAN</sequence>
<evidence type="ECO:0000256" key="4">
    <source>
        <dbReference type="ARBA" id="ARBA00022889"/>
    </source>
</evidence>
<keyword evidence="4" id="KW-0130">Cell adhesion</keyword>
<evidence type="ECO:0000259" key="7">
    <source>
        <dbReference type="PROSITE" id="PS50022"/>
    </source>
</evidence>
<dbReference type="GO" id="GO:0007155">
    <property type="term" value="P:cell adhesion"/>
    <property type="evidence" value="ECO:0007669"/>
    <property type="project" value="UniProtKB-KW"/>
</dbReference>
<dbReference type="HOGENOM" id="CLU_053033_0_0_1"/>
<keyword evidence="5" id="KW-0472">Membrane</keyword>
<dbReference type="Proteomes" id="UP000014760">
    <property type="component" value="Unassembled WGS sequence"/>
</dbReference>
<evidence type="ECO:0000313" key="8">
    <source>
        <dbReference type="EMBL" id="ELT98889.1"/>
    </source>
</evidence>
<keyword evidence="10" id="KW-1185">Reference proteome</keyword>
<dbReference type="GO" id="GO:0005576">
    <property type="term" value="C:extracellular region"/>
    <property type="evidence" value="ECO:0007669"/>
    <property type="project" value="UniProtKB-SubCell"/>
</dbReference>
<reference evidence="9" key="3">
    <citation type="submission" date="2015-06" db="UniProtKB">
        <authorList>
            <consortium name="EnsemblMetazoa"/>
        </authorList>
    </citation>
    <scope>IDENTIFICATION</scope>
</reference>
<keyword evidence="6" id="KW-1015">Disulfide bond</keyword>
<gene>
    <name evidence="8" type="ORF">CAPTEDRAFT_198515</name>
</gene>
<dbReference type="InterPro" id="IPR008979">
    <property type="entry name" value="Galactose-bd-like_sf"/>
</dbReference>
<comment type="subcellular location">
    <subcellularLocation>
        <location evidence="1">Endomembrane system</location>
        <topology evidence="1">Peripheral membrane protein</topology>
    </subcellularLocation>
    <subcellularLocation>
        <location evidence="2">Secreted</location>
    </subcellularLocation>
</comment>
<dbReference type="PROSITE" id="PS50022">
    <property type="entry name" value="FA58C_3"/>
    <property type="match status" value="1"/>
</dbReference>
<dbReference type="PANTHER" id="PTHR46806">
    <property type="entry name" value="F5/8 TYPE C DOMAIN-CONTAINING PROTEIN"/>
    <property type="match status" value="1"/>
</dbReference>
<accession>R7TYT8</accession>
<reference evidence="10" key="1">
    <citation type="submission" date="2012-12" db="EMBL/GenBank/DDBJ databases">
        <authorList>
            <person name="Hellsten U."/>
            <person name="Grimwood J."/>
            <person name="Chapman J.A."/>
            <person name="Shapiro H."/>
            <person name="Aerts A."/>
            <person name="Otillar R.P."/>
            <person name="Terry A.Y."/>
            <person name="Boore J.L."/>
            <person name="Simakov O."/>
            <person name="Marletaz F."/>
            <person name="Cho S.-J."/>
            <person name="Edsinger-Gonzales E."/>
            <person name="Havlak P."/>
            <person name="Kuo D.-H."/>
            <person name="Larsson T."/>
            <person name="Lv J."/>
            <person name="Arendt D."/>
            <person name="Savage R."/>
            <person name="Osoegawa K."/>
            <person name="de Jong P."/>
            <person name="Lindberg D.R."/>
            <person name="Seaver E.C."/>
            <person name="Weisblat D.A."/>
            <person name="Putnam N.H."/>
            <person name="Grigoriev I.V."/>
            <person name="Rokhsar D.S."/>
        </authorList>
    </citation>
    <scope>NUCLEOTIDE SEQUENCE</scope>
    <source>
        <strain evidence="10">I ESC-2004</strain>
    </source>
</reference>
<evidence type="ECO:0000256" key="6">
    <source>
        <dbReference type="ARBA" id="ARBA00023157"/>
    </source>
</evidence>
<evidence type="ECO:0000313" key="10">
    <source>
        <dbReference type="Proteomes" id="UP000014760"/>
    </source>
</evidence>
<dbReference type="GO" id="GO:0038023">
    <property type="term" value="F:signaling receptor activity"/>
    <property type="evidence" value="ECO:0007669"/>
    <property type="project" value="TreeGrafter"/>
</dbReference>
<dbReference type="AlphaFoldDB" id="R7TYT8"/>
<dbReference type="Pfam" id="PF00754">
    <property type="entry name" value="F5_F8_type_C"/>
    <property type="match status" value="1"/>
</dbReference>
<dbReference type="GO" id="GO:0012505">
    <property type="term" value="C:endomembrane system"/>
    <property type="evidence" value="ECO:0007669"/>
    <property type="project" value="UniProtKB-SubCell"/>
</dbReference>
<name>R7TYT8_CAPTE</name>
<evidence type="ECO:0000256" key="1">
    <source>
        <dbReference type="ARBA" id="ARBA00004184"/>
    </source>
</evidence>
<organism evidence="8">
    <name type="scientific">Capitella teleta</name>
    <name type="common">Polychaete worm</name>
    <dbReference type="NCBI Taxonomy" id="283909"/>
    <lineage>
        <taxon>Eukaryota</taxon>
        <taxon>Metazoa</taxon>
        <taxon>Spiralia</taxon>
        <taxon>Lophotrochozoa</taxon>
        <taxon>Annelida</taxon>
        <taxon>Polychaeta</taxon>
        <taxon>Sedentaria</taxon>
        <taxon>Scolecida</taxon>
        <taxon>Capitellidae</taxon>
        <taxon>Capitella</taxon>
    </lineage>
</organism>
<dbReference type="EMBL" id="AMQN01010265">
    <property type="status" value="NOT_ANNOTATED_CDS"/>
    <property type="molecule type" value="Genomic_DNA"/>
</dbReference>
<dbReference type="PANTHER" id="PTHR46806:SF5">
    <property type="entry name" value="F5_8 TYPE C DOMAIN-CONTAINING PROTEIN"/>
    <property type="match status" value="1"/>
</dbReference>
<dbReference type="EnsemblMetazoa" id="CapteT198515">
    <property type="protein sequence ID" value="CapteP198515"/>
    <property type="gene ID" value="CapteG198515"/>
</dbReference>
<evidence type="ECO:0000256" key="2">
    <source>
        <dbReference type="ARBA" id="ARBA00004613"/>
    </source>
</evidence>
<proteinExistence type="predicted"/>
<dbReference type="SUPFAM" id="SSF49785">
    <property type="entry name" value="Galactose-binding domain-like"/>
    <property type="match status" value="1"/>
</dbReference>
<protein>
    <recommendedName>
        <fullName evidence="7">F5/8 type C domain-containing protein</fullName>
    </recommendedName>
</protein>
<dbReference type="InterPro" id="IPR050633">
    <property type="entry name" value="Neuropilin_MCO_CoagFactor"/>
</dbReference>
<evidence type="ECO:0000256" key="5">
    <source>
        <dbReference type="ARBA" id="ARBA00023136"/>
    </source>
</evidence>
<reference evidence="8 10" key="2">
    <citation type="journal article" date="2013" name="Nature">
        <title>Insights into bilaterian evolution from three spiralian genomes.</title>
        <authorList>
            <person name="Simakov O."/>
            <person name="Marletaz F."/>
            <person name="Cho S.J."/>
            <person name="Edsinger-Gonzales E."/>
            <person name="Havlak P."/>
            <person name="Hellsten U."/>
            <person name="Kuo D.H."/>
            <person name="Larsson T."/>
            <person name="Lv J."/>
            <person name="Arendt D."/>
            <person name="Savage R."/>
            <person name="Osoegawa K."/>
            <person name="de Jong P."/>
            <person name="Grimwood J."/>
            <person name="Chapman J.A."/>
            <person name="Shapiro H."/>
            <person name="Aerts A."/>
            <person name="Otillar R.P."/>
            <person name="Terry A.Y."/>
            <person name="Boore J.L."/>
            <person name="Grigoriev I.V."/>
            <person name="Lindberg D.R."/>
            <person name="Seaver E.C."/>
            <person name="Weisblat D.A."/>
            <person name="Putnam N.H."/>
            <person name="Rokhsar D.S."/>
        </authorList>
    </citation>
    <scope>NUCLEOTIDE SEQUENCE</scope>
    <source>
        <strain evidence="8 10">I ESC-2004</strain>
    </source>
</reference>
<dbReference type="InterPro" id="IPR000421">
    <property type="entry name" value="FA58C"/>
</dbReference>
<dbReference type="EMBL" id="KB307469">
    <property type="protein sequence ID" value="ELT98889.1"/>
    <property type="molecule type" value="Genomic_DNA"/>
</dbReference>
<dbReference type="OrthoDB" id="6162374at2759"/>
<dbReference type="GO" id="GO:0005886">
    <property type="term" value="C:plasma membrane"/>
    <property type="evidence" value="ECO:0007669"/>
    <property type="project" value="TreeGrafter"/>
</dbReference>
<dbReference type="Gene3D" id="2.60.120.260">
    <property type="entry name" value="Galactose-binding domain-like"/>
    <property type="match status" value="1"/>
</dbReference>
<evidence type="ECO:0000256" key="3">
    <source>
        <dbReference type="ARBA" id="ARBA00022525"/>
    </source>
</evidence>
<keyword evidence="3" id="KW-0964">Secreted</keyword>
<evidence type="ECO:0000313" key="9">
    <source>
        <dbReference type="EnsemblMetazoa" id="CapteP198515"/>
    </source>
</evidence>
<feature type="domain" description="F5/8 type C" evidence="7">
    <location>
        <begin position="1"/>
        <end position="113"/>
    </location>
</feature>